<feature type="compositionally biased region" description="Low complexity" evidence="1">
    <location>
        <begin position="311"/>
        <end position="323"/>
    </location>
</feature>
<gene>
    <name evidence="2" type="ORF">DAKH74_046840</name>
</gene>
<feature type="compositionally biased region" description="Polar residues" evidence="1">
    <location>
        <begin position="141"/>
        <end position="178"/>
    </location>
</feature>
<sequence>MAKVASCVYVTGVSTCPLFKQLKEAADYHICIHDSFWIFITGLDKCKIPICGTLEVYNVSTEEPKTSATVASSTVTTESSTLKTQSSTVIKSSEVHVTSASAFTTWGSSFLPSWSLSNASFPSSTPAIKSDSVISADLEGPTTSNNARQEAGSNATPTRPTSIGSTPSSTHVTSTAPQGSDDKTTTATVLSTTTATVCSTCIEDGNGQDAGDRHSNDAAIDATDDVVSTTTKDDVIQATVGAAATTTNNHIATNGAATTNSQINGVPTTVNQANTVVQGAATTSNVDSDNTDTTIPVSATSPLPAQASVYTPTTTLQGSTPTLYSPENSNAAGHTRTSNFLLVFAIFILM</sequence>
<organism evidence="2 3">
    <name type="scientific">Maudiozyma humilis</name>
    <name type="common">Sour dough yeast</name>
    <name type="synonym">Kazachstania humilis</name>
    <dbReference type="NCBI Taxonomy" id="51915"/>
    <lineage>
        <taxon>Eukaryota</taxon>
        <taxon>Fungi</taxon>
        <taxon>Dikarya</taxon>
        <taxon>Ascomycota</taxon>
        <taxon>Saccharomycotina</taxon>
        <taxon>Saccharomycetes</taxon>
        <taxon>Saccharomycetales</taxon>
        <taxon>Saccharomycetaceae</taxon>
        <taxon>Maudiozyma</taxon>
    </lineage>
</organism>
<dbReference type="EMBL" id="BTGD01000018">
    <property type="protein sequence ID" value="GMM58068.1"/>
    <property type="molecule type" value="Genomic_DNA"/>
</dbReference>
<evidence type="ECO:0000313" key="3">
    <source>
        <dbReference type="Proteomes" id="UP001377567"/>
    </source>
</evidence>
<dbReference type="AlphaFoldDB" id="A0AAV5S2W6"/>
<comment type="caution">
    <text evidence="2">The sequence shown here is derived from an EMBL/GenBank/DDBJ whole genome shotgun (WGS) entry which is preliminary data.</text>
</comment>
<evidence type="ECO:0000313" key="2">
    <source>
        <dbReference type="EMBL" id="GMM58068.1"/>
    </source>
</evidence>
<reference evidence="2 3" key="1">
    <citation type="journal article" date="2023" name="Elife">
        <title>Identification of key yeast species and microbe-microbe interactions impacting larval growth of Drosophila in the wild.</title>
        <authorList>
            <person name="Mure A."/>
            <person name="Sugiura Y."/>
            <person name="Maeda R."/>
            <person name="Honda K."/>
            <person name="Sakurai N."/>
            <person name="Takahashi Y."/>
            <person name="Watada M."/>
            <person name="Katoh T."/>
            <person name="Gotoh A."/>
            <person name="Gotoh Y."/>
            <person name="Taniguchi I."/>
            <person name="Nakamura K."/>
            <person name="Hayashi T."/>
            <person name="Katayama T."/>
            <person name="Uemura T."/>
            <person name="Hattori Y."/>
        </authorList>
    </citation>
    <scope>NUCLEOTIDE SEQUENCE [LARGE SCALE GENOMIC DNA]</scope>
    <source>
        <strain evidence="2 3">KH-74</strain>
    </source>
</reference>
<keyword evidence="3" id="KW-1185">Reference proteome</keyword>
<dbReference type="Proteomes" id="UP001377567">
    <property type="component" value="Unassembled WGS sequence"/>
</dbReference>
<feature type="region of interest" description="Disordered" evidence="1">
    <location>
        <begin position="311"/>
        <end position="332"/>
    </location>
</feature>
<feature type="region of interest" description="Disordered" evidence="1">
    <location>
        <begin position="136"/>
        <end position="187"/>
    </location>
</feature>
<name>A0AAV5S2W6_MAUHU</name>
<accession>A0AAV5S2W6</accession>
<evidence type="ECO:0000256" key="1">
    <source>
        <dbReference type="SAM" id="MobiDB-lite"/>
    </source>
</evidence>
<proteinExistence type="predicted"/>
<protein>
    <submittedName>
        <fullName evidence="2">Uncharacterized protein</fullName>
    </submittedName>
</protein>